<accession>A0A127PV96</accession>
<organism evidence="1 2">
    <name type="scientific">Collimonas arenae</name>
    <dbReference type="NCBI Taxonomy" id="279058"/>
    <lineage>
        <taxon>Bacteria</taxon>
        <taxon>Pseudomonadati</taxon>
        <taxon>Pseudomonadota</taxon>
        <taxon>Betaproteobacteria</taxon>
        <taxon>Burkholderiales</taxon>
        <taxon>Oxalobacteraceae</taxon>
        <taxon>Collimonas</taxon>
    </lineage>
</organism>
<evidence type="ECO:0000313" key="2">
    <source>
        <dbReference type="Proteomes" id="UP000071778"/>
    </source>
</evidence>
<dbReference type="EMBL" id="CP013235">
    <property type="protein sequence ID" value="AMP11637.1"/>
    <property type="molecule type" value="Genomic_DNA"/>
</dbReference>
<dbReference type="AlphaFoldDB" id="A0A127PV96"/>
<evidence type="ECO:0000313" key="1">
    <source>
        <dbReference type="EMBL" id="AMP11637.1"/>
    </source>
</evidence>
<sequence length="43" mass="5010">MWDSTIGRIAIYEQALITRTQPGRRFCPASGKMAGYKHYHIHF</sequence>
<dbReference type="PATRIC" id="fig|279058.17.peg.4289"/>
<dbReference type="Proteomes" id="UP000071778">
    <property type="component" value="Chromosome"/>
</dbReference>
<keyword evidence="2" id="KW-1185">Reference proteome</keyword>
<name>A0A127PV96_9BURK</name>
<gene>
    <name evidence="1" type="ORF">CAter282_3968</name>
</gene>
<proteinExistence type="predicted"/>
<protein>
    <submittedName>
        <fullName evidence="1">Uncharacterized protein</fullName>
    </submittedName>
</protein>
<reference evidence="1 2" key="1">
    <citation type="submission" date="2015-11" db="EMBL/GenBank/DDBJ databases">
        <title>Exploring the genomic traits of fungus-feeding bacterial genus Collimonas.</title>
        <authorList>
            <person name="Song C."/>
            <person name="Schmidt R."/>
            <person name="de Jager V."/>
            <person name="Krzyzanowska D."/>
            <person name="Jongedijk E."/>
            <person name="Cankar K."/>
            <person name="Beekwilder J."/>
            <person name="van Veen A."/>
            <person name="de Boer W."/>
            <person name="van Veen J.A."/>
            <person name="Garbeva P."/>
        </authorList>
    </citation>
    <scope>NUCLEOTIDE SEQUENCE [LARGE SCALE GENOMIC DNA]</scope>
    <source>
        <strain evidence="1 2">Ter282</strain>
    </source>
</reference>